<proteinExistence type="predicted"/>
<name>A0A553I327_9PEZI</name>
<comment type="caution">
    <text evidence="2">The sequence shown here is derived from an EMBL/GenBank/DDBJ whole genome shotgun (WGS) entry which is preliminary data.</text>
</comment>
<keyword evidence="3" id="KW-1185">Reference proteome</keyword>
<reference evidence="3" key="1">
    <citation type="submission" date="2019-06" db="EMBL/GenBank/DDBJ databases">
        <title>Draft genome sequence of the griseofulvin-producing fungus Xylaria cubensis strain G536.</title>
        <authorList>
            <person name="Mead M.E."/>
            <person name="Raja H.A."/>
            <person name="Steenwyk J.L."/>
            <person name="Knowles S.L."/>
            <person name="Oberlies N.H."/>
            <person name="Rokas A."/>
        </authorList>
    </citation>
    <scope>NUCLEOTIDE SEQUENCE [LARGE SCALE GENOMIC DNA]</scope>
    <source>
        <strain evidence="3">G536</strain>
    </source>
</reference>
<sequence>MQYIGLEKSGVLESRHRGEHTPRGGHTSSCIVVRIIVCVVEVASRYLGGHTGETGNRLRIPAVPLDGKRPAASAGDAAMAPEESVKRARYRRLAKRRRRCDALTGNGLSRDDDPLLQSGLMDIMLGNIVACT</sequence>
<dbReference type="Proteomes" id="UP000319160">
    <property type="component" value="Unassembled WGS sequence"/>
</dbReference>
<feature type="compositionally biased region" description="Basic and acidic residues" evidence="1">
    <location>
        <begin position="13"/>
        <end position="22"/>
    </location>
</feature>
<protein>
    <submittedName>
        <fullName evidence="2">Uncharacterized protein</fullName>
    </submittedName>
</protein>
<evidence type="ECO:0000256" key="1">
    <source>
        <dbReference type="SAM" id="MobiDB-lite"/>
    </source>
</evidence>
<evidence type="ECO:0000313" key="3">
    <source>
        <dbReference type="Proteomes" id="UP000319160"/>
    </source>
</evidence>
<dbReference type="AlphaFoldDB" id="A0A553I327"/>
<evidence type="ECO:0000313" key="2">
    <source>
        <dbReference type="EMBL" id="TRX94607.1"/>
    </source>
</evidence>
<feature type="region of interest" description="Disordered" evidence="1">
    <location>
        <begin position="1"/>
        <end position="25"/>
    </location>
</feature>
<organism evidence="2 3">
    <name type="scientific">Xylaria flabelliformis</name>
    <dbReference type="NCBI Taxonomy" id="2512241"/>
    <lineage>
        <taxon>Eukaryota</taxon>
        <taxon>Fungi</taxon>
        <taxon>Dikarya</taxon>
        <taxon>Ascomycota</taxon>
        <taxon>Pezizomycotina</taxon>
        <taxon>Sordariomycetes</taxon>
        <taxon>Xylariomycetidae</taxon>
        <taxon>Xylariales</taxon>
        <taxon>Xylariaceae</taxon>
        <taxon>Xylaria</taxon>
    </lineage>
</organism>
<accession>A0A553I327</accession>
<dbReference type="EMBL" id="VFLP01000020">
    <property type="protein sequence ID" value="TRX94607.1"/>
    <property type="molecule type" value="Genomic_DNA"/>
</dbReference>
<gene>
    <name evidence="2" type="ORF">FHL15_004379</name>
</gene>